<evidence type="ECO:0000256" key="1">
    <source>
        <dbReference type="ARBA" id="ARBA00022692"/>
    </source>
</evidence>
<feature type="transmembrane region" description="Helical" evidence="4">
    <location>
        <begin position="168"/>
        <end position="184"/>
    </location>
</feature>
<keyword evidence="7" id="KW-1185">Reference proteome</keyword>
<feature type="compositionally biased region" description="Basic and acidic residues" evidence="5">
    <location>
        <begin position="97"/>
        <end position="109"/>
    </location>
</feature>
<feature type="region of interest" description="Disordered" evidence="5">
    <location>
        <begin position="93"/>
        <end position="116"/>
    </location>
</feature>
<gene>
    <name evidence="6" type="ORF">B0T21DRAFT_15471</name>
</gene>
<feature type="region of interest" description="Disordered" evidence="5">
    <location>
        <begin position="1"/>
        <end position="23"/>
    </location>
</feature>
<keyword evidence="3 4" id="KW-0472">Membrane</keyword>
<evidence type="ECO:0000256" key="3">
    <source>
        <dbReference type="ARBA" id="ARBA00023136"/>
    </source>
</evidence>
<comment type="caution">
    <text evidence="6">The sequence shown here is derived from an EMBL/GenBank/DDBJ whole genome shotgun (WGS) entry which is preliminary data.</text>
</comment>
<evidence type="ECO:0000256" key="2">
    <source>
        <dbReference type="ARBA" id="ARBA00022989"/>
    </source>
</evidence>
<organism evidence="6 7">
    <name type="scientific">Apiosordaria backusii</name>
    <dbReference type="NCBI Taxonomy" id="314023"/>
    <lineage>
        <taxon>Eukaryota</taxon>
        <taxon>Fungi</taxon>
        <taxon>Dikarya</taxon>
        <taxon>Ascomycota</taxon>
        <taxon>Pezizomycotina</taxon>
        <taxon>Sordariomycetes</taxon>
        <taxon>Sordariomycetidae</taxon>
        <taxon>Sordariales</taxon>
        <taxon>Lasiosphaeriaceae</taxon>
        <taxon>Apiosordaria</taxon>
    </lineage>
</organism>
<comment type="similarity">
    <text evidence="4">Belongs to the copper transporter (Ctr) (TC 1.A.56) family. SLC31A subfamily.</text>
</comment>
<proteinExistence type="inferred from homology"/>
<dbReference type="PANTHER" id="PTHR12483:SF115">
    <property type="entry name" value="COPPER TRANSPORT PROTEIN"/>
    <property type="match status" value="1"/>
</dbReference>
<keyword evidence="4" id="KW-0187">Copper transport</keyword>
<evidence type="ECO:0000256" key="5">
    <source>
        <dbReference type="SAM" id="MobiDB-lite"/>
    </source>
</evidence>
<protein>
    <recommendedName>
        <fullName evidence="4">Copper transport protein</fullName>
    </recommendedName>
</protein>
<dbReference type="Pfam" id="PF04145">
    <property type="entry name" value="Ctr"/>
    <property type="match status" value="1"/>
</dbReference>
<dbReference type="EMBL" id="JAUKTV010000001">
    <property type="protein sequence ID" value="KAK0748045.1"/>
    <property type="molecule type" value="Genomic_DNA"/>
</dbReference>
<dbReference type="Proteomes" id="UP001172159">
    <property type="component" value="Unassembled WGS sequence"/>
</dbReference>
<dbReference type="PANTHER" id="PTHR12483">
    <property type="entry name" value="SOLUTE CARRIER FAMILY 31 COPPER TRANSPORTERS"/>
    <property type="match status" value="1"/>
</dbReference>
<evidence type="ECO:0000313" key="7">
    <source>
        <dbReference type="Proteomes" id="UP001172159"/>
    </source>
</evidence>
<reference evidence="6" key="1">
    <citation type="submission" date="2023-06" db="EMBL/GenBank/DDBJ databases">
        <title>Genome-scale phylogeny and comparative genomics of the fungal order Sordariales.</title>
        <authorList>
            <consortium name="Lawrence Berkeley National Laboratory"/>
            <person name="Hensen N."/>
            <person name="Bonometti L."/>
            <person name="Westerberg I."/>
            <person name="Brannstrom I.O."/>
            <person name="Guillou S."/>
            <person name="Cros-Aarteil S."/>
            <person name="Calhoun S."/>
            <person name="Haridas S."/>
            <person name="Kuo A."/>
            <person name="Mondo S."/>
            <person name="Pangilinan J."/>
            <person name="Riley R."/>
            <person name="Labutti K."/>
            <person name="Andreopoulos B."/>
            <person name="Lipzen A."/>
            <person name="Chen C."/>
            <person name="Yanf M."/>
            <person name="Daum C."/>
            <person name="Ng V."/>
            <person name="Clum A."/>
            <person name="Steindorff A."/>
            <person name="Ohm R."/>
            <person name="Martin F."/>
            <person name="Silar P."/>
            <person name="Natvig D."/>
            <person name="Lalanne C."/>
            <person name="Gautier V."/>
            <person name="Ament-Velasquez S.L."/>
            <person name="Kruys A."/>
            <person name="Hutchinson M.I."/>
            <person name="Powell A.J."/>
            <person name="Barry K."/>
            <person name="Miller A.N."/>
            <person name="Grigoriev I.V."/>
            <person name="Debuchy R."/>
            <person name="Gladieux P."/>
            <person name="Thoren M.H."/>
            <person name="Johannesson H."/>
        </authorList>
    </citation>
    <scope>NUCLEOTIDE SEQUENCE</scope>
    <source>
        <strain evidence="6">CBS 540.89</strain>
    </source>
</reference>
<keyword evidence="4" id="KW-0813">Transport</keyword>
<feature type="transmembrane region" description="Helical" evidence="4">
    <location>
        <begin position="58"/>
        <end position="77"/>
    </location>
</feature>
<dbReference type="GO" id="GO:0016020">
    <property type="term" value="C:membrane"/>
    <property type="evidence" value="ECO:0007669"/>
    <property type="project" value="UniProtKB-SubCell"/>
</dbReference>
<dbReference type="InterPro" id="IPR007274">
    <property type="entry name" value="Cop_transporter"/>
</dbReference>
<feature type="transmembrane region" description="Helical" evidence="4">
    <location>
        <begin position="142"/>
        <end position="162"/>
    </location>
</feature>
<evidence type="ECO:0000313" key="6">
    <source>
        <dbReference type="EMBL" id="KAK0748045.1"/>
    </source>
</evidence>
<sequence>MDHSHHDHSHHQMMDHSAHTGHGDHGGADNMCNMNMLFTWDTTNLCIVFRQWHISSTFSLFVSLLAIVALGAGYEALREGIRRYESAVTKRANSVPREIESQYQDHDDHEDQENEQDAETAPFFGAVITGQNRDEITKRAHVVKSVLYAVQNFYAFMIMLIFMTYNGWVMLAVSLGAGLGYLFFGGQTTVAKETACH</sequence>
<keyword evidence="4" id="KW-0186">Copper</keyword>
<comment type="subcellular location">
    <subcellularLocation>
        <location evidence="4">Membrane</location>
        <topology evidence="4">Multi-pass membrane protein</topology>
    </subcellularLocation>
</comment>
<keyword evidence="1 4" id="KW-0812">Transmembrane</keyword>
<dbReference type="GO" id="GO:0005375">
    <property type="term" value="F:copper ion transmembrane transporter activity"/>
    <property type="evidence" value="ECO:0007669"/>
    <property type="project" value="UniProtKB-UniRule"/>
</dbReference>
<keyword evidence="4" id="KW-0406">Ion transport</keyword>
<dbReference type="AlphaFoldDB" id="A0AA40EYT1"/>
<keyword evidence="2 4" id="KW-1133">Transmembrane helix</keyword>
<accession>A0AA40EYT1</accession>
<evidence type="ECO:0000256" key="4">
    <source>
        <dbReference type="RuleBase" id="RU367022"/>
    </source>
</evidence>
<name>A0AA40EYT1_9PEZI</name>